<sequence length="297" mass="32212">MATFSKRTLRILGDVLTDWSALTPIGHLFEDHGISLPPPEVAEEAVRAINGQRRGLTAQYVASLDLSDPADRRKLLRVLDDVLADVLPREGDETGDRARGKLLRALTDDGFAQGPDGQLRAVAGRRVEIPLDQIADIEVLQEHLERIDREVDTDPASALSAVKALIESTAKIVLRETGGSWGRNPKFNVLVSDAQKALGLMVGTLAPDKAGDTSLKMVLDGLYKVAIGIDELRNRYGRDHGRDTPLRGLTERHARLAVHSGTAYCRFLLDTLADPAAPWRKTPSADAADVQPQEAGG</sequence>
<dbReference type="RefSeq" id="WP_091321181.1">
    <property type="nucleotide sequence ID" value="NZ_FOSW01000002.1"/>
</dbReference>
<dbReference type="Proteomes" id="UP000199152">
    <property type="component" value="Unassembled WGS sequence"/>
</dbReference>
<accession>A0A1I4A449</accession>
<protein>
    <submittedName>
        <fullName evidence="2">Abortive infection C-terminus</fullName>
    </submittedName>
</protein>
<evidence type="ECO:0000313" key="2">
    <source>
        <dbReference type="EMBL" id="SFK51040.1"/>
    </source>
</evidence>
<keyword evidence="3" id="KW-1185">Reference proteome</keyword>
<dbReference type="EMBL" id="FOSW01000002">
    <property type="protein sequence ID" value="SFK51040.1"/>
    <property type="molecule type" value="Genomic_DNA"/>
</dbReference>
<proteinExistence type="predicted"/>
<reference evidence="2 3" key="1">
    <citation type="submission" date="2016-10" db="EMBL/GenBank/DDBJ databases">
        <authorList>
            <person name="de Groot N.N."/>
        </authorList>
    </citation>
    <scope>NUCLEOTIDE SEQUENCE [LARGE SCALE GENOMIC DNA]</scope>
    <source>
        <strain evidence="2 3">DSM 45317</strain>
    </source>
</reference>
<feature type="domain" description="Abortive infection protein-like C-terminal" evidence="1">
    <location>
        <begin position="190"/>
        <end position="270"/>
    </location>
</feature>
<dbReference type="InterPro" id="IPR026001">
    <property type="entry name" value="Abi-like_C"/>
</dbReference>
<evidence type="ECO:0000259" key="1">
    <source>
        <dbReference type="Pfam" id="PF14355"/>
    </source>
</evidence>
<evidence type="ECO:0000313" key="3">
    <source>
        <dbReference type="Proteomes" id="UP000199152"/>
    </source>
</evidence>
<name>A0A1I4A449_9ACTN</name>
<organism evidence="2 3">
    <name type="scientific">Geodermatophilus ruber</name>
    <dbReference type="NCBI Taxonomy" id="504800"/>
    <lineage>
        <taxon>Bacteria</taxon>
        <taxon>Bacillati</taxon>
        <taxon>Actinomycetota</taxon>
        <taxon>Actinomycetes</taxon>
        <taxon>Geodermatophilales</taxon>
        <taxon>Geodermatophilaceae</taxon>
        <taxon>Geodermatophilus</taxon>
    </lineage>
</organism>
<dbReference type="Pfam" id="PF14355">
    <property type="entry name" value="Abi_C"/>
    <property type="match status" value="1"/>
</dbReference>
<dbReference type="STRING" id="504800.SAMN04488085_10264"/>
<dbReference type="AlphaFoldDB" id="A0A1I4A449"/>
<dbReference type="OrthoDB" id="5139861at2"/>
<gene>
    <name evidence="2" type="ORF">SAMN04488085_10264</name>
</gene>
<dbReference type="InParanoid" id="A0A1I4A449"/>